<dbReference type="GO" id="GO:0005829">
    <property type="term" value="C:cytosol"/>
    <property type="evidence" value="ECO:0007669"/>
    <property type="project" value="TreeGrafter"/>
</dbReference>
<dbReference type="EMBL" id="CP120682">
    <property type="protein sequence ID" value="WKN37369.1"/>
    <property type="molecule type" value="Genomic_DNA"/>
</dbReference>
<proteinExistence type="inferred from homology"/>
<comment type="cofactor">
    <cofactor evidence="1">
        <name>FMN</name>
        <dbReference type="ChEBI" id="CHEBI:58210"/>
    </cofactor>
</comment>
<reference evidence="6" key="1">
    <citation type="journal article" date="2023" name="Comput. Struct. Biotechnol. J.">
        <title>Discovery of a novel marine Bacteroidetes with a rich repertoire of carbohydrate-active enzymes.</title>
        <authorList>
            <person name="Chen B."/>
            <person name="Liu G."/>
            <person name="Chen Q."/>
            <person name="Wang H."/>
            <person name="Liu L."/>
            <person name="Tang K."/>
        </authorList>
    </citation>
    <scope>NUCLEOTIDE SEQUENCE</scope>
    <source>
        <strain evidence="6">TK19036</strain>
    </source>
</reference>
<comment type="similarity">
    <text evidence="2">Belongs to the NADH:flavin oxidoreductase/NADH oxidase family.</text>
</comment>
<gene>
    <name evidence="6" type="ORF">K4G66_01435</name>
</gene>
<dbReference type="InterPro" id="IPR013785">
    <property type="entry name" value="Aldolase_TIM"/>
</dbReference>
<evidence type="ECO:0000256" key="2">
    <source>
        <dbReference type="ARBA" id="ARBA00005979"/>
    </source>
</evidence>
<dbReference type="GO" id="GO:0010181">
    <property type="term" value="F:FMN binding"/>
    <property type="evidence" value="ECO:0007669"/>
    <property type="project" value="InterPro"/>
</dbReference>
<accession>A0AA49GP77</accession>
<dbReference type="InterPro" id="IPR001155">
    <property type="entry name" value="OxRdtase_FMN_N"/>
</dbReference>
<evidence type="ECO:0000256" key="3">
    <source>
        <dbReference type="ARBA" id="ARBA00023002"/>
    </source>
</evidence>
<dbReference type="GO" id="GO:0016628">
    <property type="term" value="F:oxidoreductase activity, acting on the CH-CH group of donors, NAD or NADP as acceptor"/>
    <property type="evidence" value="ECO:0007669"/>
    <property type="project" value="UniProtKB-ARBA"/>
</dbReference>
<feature type="region of interest" description="Disordered" evidence="4">
    <location>
        <begin position="335"/>
        <end position="361"/>
    </location>
</feature>
<dbReference type="PANTHER" id="PTHR22893:SF91">
    <property type="entry name" value="NADPH DEHYDROGENASE 2-RELATED"/>
    <property type="match status" value="1"/>
</dbReference>
<reference evidence="6" key="2">
    <citation type="journal article" date="2024" name="Antonie Van Leeuwenhoek">
        <title>Roseihalotalea indica gen. nov., sp. nov., a halophilic Bacteroidetes from mesopelagic Southwest Indian Ocean with higher carbohydrate metabolic potential.</title>
        <authorList>
            <person name="Chen B."/>
            <person name="Zhang M."/>
            <person name="Lin D."/>
            <person name="Ye J."/>
            <person name="Tang K."/>
        </authorList>
    </citation>
    <scope>NUCLEOTIDE SEQUENCE</scope>
    <source>
        <strain evidence="6">TK19036</strain>
    </source>
</reference>
<evidence type="ECO:0000256" key="1">
    <source>
        <dbReference type="ARBA" id="ARBA00001917"/>
    </source>
</evidence>
<dbReference type="CDD" id="cd02933">
    <property type="entry name" value="OYE_like_FMN"/>
    <property type="match status" value="1"/>
</dbReference>
<dbReference type="InterPro" id="IPR045247">
    <property type="entry name" value="Oye-like"/>
</dbReference>
<dbReference type="Pfam" id="PF00724">
    <property type="entry name" value="Oxidored_FMN"/>
    <property type="match status" value="1"/>
</dbReference>
<sequence length="361" mass="39462">MLFEPYKLGPIELKNRVVMAPMTRSRAINNVPNDLMVEYYKQRSGAGLIITEGAAPSPNGLGYARIPGAFSSEQVEGWKKVTAAVHEKGAKIFLQLMHTGRVGHPHNVPESTEILGTTTQAVEGEMYTDQEGPQPYPPAKLMTEEDIRNVIQDYVTSSKNAIEAGFDGVELHGANGYLIEQFLNPNVNALENSYNGSYQARSKFAIEVSQAVAEAIGAEKTGIRLSPYGVFNSTGPFEGLEEAYEYLAKELGKLKLAYIHIVDHSAMGAPEVPRSLKEAIRDEFGGTIIISGGYDKDRAEQDLADGLGQLVAFGRPFISNPDLVQRLKQDAELQQPDPNTFYTPGEEGYIDYPSLETETAG</sequence>
<evidence type="ECO:0000259" key="5">
    <source>
        <dbReference type="Pfam" id="PF00724"/>
    </source>
</evidence>
<evidence type="ECO:0000256" key="4">
    <source>
        <dbReference type="SAM" id="MobiDB-lite"/>
    </source>
</evidence>
<organism evidence="6">
    <name type="scientific">Roseihalotalea indica</name>
    <dbReference type="NCBI Taxonomy" id="2867963"/>
    <lineage>
        <taxon>Bacteria</taxon>
        <taxon>Pseudomonadati</taxon>
        <taxon>Bacteroidota</taxon>
        <taxon>Cytophagia</taxon>
        <taxon>Cytophagales</taxon>
        <taxon>Catalimonadaceae</taxon>
        <taxon>Roseihalotalea</taxon>
    </lineage>
</organism>
<protein>
    <submittedName>
        <fullName evidence="6">Alkene reductase</fullName>
    </submittedName>
</protein>
<dbReference type="AlphaFoldDB" id="A0AA49GP77"/>
<name>A0AA49GP77_9BACT</name>
<keyword evidence="3" id="KW-0560">Oxidoreductase</keyword>
<feature type="domain" description="NADH:flavin oxidoreductase/NADH oxidase N-terminal" evidence="5">
    <location>
        <begin position="2"/>
        <end position="333"/>
    </location>
</feature>
<dbReference type="SUPFAM" id="SSF51395">
    <property type="entry name" value="FMN-linked oxidoreductases"/>
    <property type="match status" value="1"/>
</dbReference>
<dbReference type="PANTHER" id="PTHR22893">
    <property type="entry name" value="NADH OXIDOREDUCTASE-RELATED"/>
    <property type="match status" value="1"/>
</dbReference>
<evidence type="ECO:0000313" key="6">
    <source>
        <dbReference type="EMBL" id="WKN37369.1"/>
    </source>
</evidence>
<dbReference type="Gene3D" id="3.20.20.70">
    <property type="entry name" value="Aldolase class I"/>
    <property type="match status" value="1"/>
</dbReference>
<dbReference type="FunFam" id="3.20.20.70:FF:000059">
    <property type="entry name" value="N-ethylmaleimide reductase, FMN-linked"/>
    <property type="match status" value="1"/>
</dbReference>